<keyword evidence="4 7" id="KW-1133">Transmembrane helix</keyword>
<feature type="region of interest" description="Disordered" evidence="8">
    <location>
        <begin position="312"/>
        <end position="406"/>
    </location>
</feature>
<evidence type="ECO:0000256" key="5">
    <source>
        <dbReference type="ARBA" id="ARBA00023136"/>
    </source>
</evidence>
<evidence type="ECO:0000256" key="6">
    <source>
        <dbReference type="ARBA" id="ARBA00023315"/>
    </source>
</evidence>
<feature type="domain" description="Palmitoyltransferase DHHC" evidence="9">
    <location>
        <begin position="116"/>
        <end position="250"/>
    </location>
</feature>
<dbReference type="EC" id="2.3.1.225" evidence="7"/>
<dbReference type="GO" id="GO:0016020">
    <property type="term" value="C:membrane"/>
    <property type="evidence" value="ECO:0007669"/>
    <property type="project" value="UniProtKB-SubCell"/>
</dbReference>
<feature type="transmembrane region" description="Helical" evidence="7">
    <location>
        <begin position="57"/>
        <end position="80"/>
    </location>
</feature>
<keyword evidence="3 7" id="KW-0812">Transmembrane</keyword>
<dbReference type="EMBL" id="JAGRRH010000012">
    <property type="protein sequence ID" value="KAG7362143.1"/>
    <property type="molecule type" value="Genomic_DNA"/>
</dbReference>
<comment type="catalytic activity">
    <reaction evidence="7">
        <text>L-cysteinyl-[protein] + hexadecanoyl-CoA = S-hexadecanoyl-L-cysteinyl-[protein] + CoA</text>
        <dbReference type="Rhea" id="RHEA:36683"/>
        <dbReference type="Rhea" id="RHEA-COMP:10131"/>
        <dbReference type="Rhea" id="RHEA-COMP:11032"/>
        <dbReference type="ChEBI" id="CHEBI:29950"/>
        <dbReference type="ChEBI" id="CHEBI:57287"/>
        <dbReference type="ChEBI" id="CHEBI:57379"/>
        <dbReference type="ChEBI" id="CHEBI:74151"/>
        <dbReference type="EC" id="2.3.1.225"/>
    </reaction>
</comment>
<dbReference type="GO" id="GO:0019706">
    <property type="term" value="F:protein-cysteine S-palmitoyltransferase activity"/>
    <property type="evidence" value="ECO:0007669"/>
    <property type="project" value="UniProtKB-EC"/>
</dbReference>
<dbReference type="Pfam" id="PF01529">
    <property type="entry name" value="DHHC"/>
    <property type="match status" value="1"/>
</dbReference>
<evidence type="ECO:0000256" key="2">
    <source>
        <dbReference type="ARBA" id="ARBA00022679"/>
    </source>
</evidence>
<evidence type="ECO:0000313" key="10">
    <source>
        <dbReference type="EMBL" id="KAG7339079.1"/>
    </source>
</evidence>
<feature type="compositionally biased region" description="Low complexity" evidence="8">
    <location>
        <begin position="333"/>
        <end position="343"/>
    </location>
</feature>
<dbReference type="InterPro" id="IPR039859">
    <property type="entry name" value="PFA4/ZDH16/20/ERF2-like"/>
</dbReference>
<dbReference type="AlphaFoldDB" id="A0A9K3K8H0"/>
<dbReference type="PANTHER" id="PTHR12246">
    <property type="entry name" value="PALMITOYLTRANSFERASE ZDHHC16"/>
    <property type="match status" value="1"/>
</dbReference>
<organism evidence="10 12">
    <name type="scientific">Nitzschia inconspicua</name>
    <dbReference type="NCBI Taxonomy" id="303405"/>
    <lineage>
        <taxon>Eukaryota</taxon>
        <taxon>Sar</taxon>
        <taxon>Stramenopiles</taxon>
        <taxon>Ochrophyta</taxon>
        <taxon>Bacillariophyta</taxon>
        <taxon>Bacillariophyceae</taxon>
        <taxon>Bacillariophycidae</taxon>
        <taxon>Bacillariales</taxon>
        <taxon>Bacillariaceae</taxon>
        <taxon>Nitzschia</taxon>
    </lineage>
</organism>
<feature type="transmembrane region" description="Helical" evidence="7">
    <location>
        <begin position="162"/>
        <end position="183"/>
    </location>
</feature>
<name>A0A9K3K8H0_9STRA</name>
<protein>
    <recommendedName>
        <fullName evidence="7">Palmitoyltransferase</fullName>
        <ecNumber evidence="7">2.3.1.225</ecNumber>
    </recommendedName>
</protein>
<gene>
    <name evidence="10" type="ORF">IV203_017656</name>
    <name evidence="11" type="ORF">IV203_025809</name>
</gene>
<dbReference type="InterPro" id="IPR001594">
    <property type="entry name" value="Palmitoyltrfase_DHHC"/>
</dbReference>
<accession>A0A9K3K8H0</accession>
<reference evidence="10" key="1">
    <citation type="journal article" date="2021" name="Sci. Rep.">
        <title>Diploid genomic architecture of Nitzschia inconspicua, an elite biomass production diatom.</title>
        <authorList>
            <person name="Oliver A."/>
            <person name="Podell S."/>
            <person name="Pinowska A."/>
            <person name="Traller J.C."/>
            <person name="Smith S.R."/>
            <person name="McClure R."/>
            <person name="Beliaev A."/>
            <person name="Bohutskyi P."/>
            <person name="Hill E.A."/>
            <person name="Rabines A."/>
            <person name="Zheng H."/>
            <person name="Allen L.Z."/>
            <person name="Kuo A."/>
            <person name="Grigoriev I.V."/>
            <person name="Allen A.E."/>
            <person name="Hazlebeck D."/>
            <person name="Allen E.E."/>
        </authorList>
    </citation>
    <scope>NUCLEOTIDE SEQUENCE</scope>
    <source>
        <strain evidence="10">Hildebrandi</strain>
    </source>
</reference>
<evidence type="ECO:0000256" key="7">
    <source>
        <dbReference type="RuleBase" id="RU079119"/>
    </source>
</evidence>
<evidence type="ECO:0000313" key="12">
    <source>
        <dbReference type="Proteomes" id="UP000693970"/>
    </source>
</evidence>
<comment type="caution">
    <text evidence="10">The sequence shown here is derived from an EMBL/GenBank/DDBJ whole genome shotgun (WGS) entry which is preliminary data.</text>
</comment>
<keyword evidence="12" id="KW-1185">Reference proteome</keyword>
<evidence type="ECO:0000259" key="9">
    <source>
        <dbReference type="Pfam" id="PF01529"/>
    </source>
</evidence>
<feature type="transmembrane region" description="Helical" evidence="7">
    <location>
        <begin position="29"/>
        <end position="51"/>
    </location>
</feature>
<feature type="transmembrane region" description="Helical" evidence="7">
    <location>
        <begin position="212"/>
        <end position="233"/>
    </location>
</feature>
<keyword evidence="6 7" id="KW-0012">Acyltransferase</keyword>
<dbReference type="OrthoDB" id="331948at2759"/>
<reference evidence="10" key="2">
    <citation type="submission" date="2021-04" db="EMBL/GenBank/DDBJ databases">
        <authorList>
            <person name="Podell S."/>
        </authorList>
    </citation>
    <scope>NUCLEOTIDE SEQUENCE</scope>
    <source>
        <strain evidence="10">Hildebrandi</strain>
    </source>
</reference>
<feature type="compositionally biased region" description="Polar residues" evidence="8">
    <location>
        <begin position="366"/>
        <end position="383"/>
    </location>
</feature>
<dbReference type="EMBL" id="JAGRRH010000041">
    <property type="protein sequence ID" value="KAG7339079.1"/>
    <property type="molecule type" value="Genomic_DNA"/>
</dbReference>
<proteinExistence type="inferred from homology"/>
<sequence length="406" mass="44641">MGGRKDLCGARLGTSFEARRWLSLDPCGFLGISMSFSAHAFAFTVIAWHLIAGSLVATAVFVLLYVPSVVLAITSLFMAWTTDPGAVPLGARPLVTVKRAASGELMATQGQRNRALRRCHKCNDNFKPNRAHHDSVTGRCIVKFDHFCPWIGNAVGAMNHKFFVLFVGYTMVSCLFSLCLIGLRTWHCGFPVPYDTRDKKYAQECTGWNESYSSLILLIISVVFFLFTACMLYENLEAIETNASKIARMKMRVGQAGTELSRVTEEFNEMFGGESNEVAWHWFFPLSVEFPRGMQKVVLGFEWDETFDAVPYEESHGNGDVELGTTNTTIGDPSALSSSLPPSNKEKNSEHENPDDPAIVPGGRSQVLSSVPPTASKGGSSSLVKRGNSRDRPANNKDQPVQGTFT</sequence>
<keyword evidence="2 7" id="KW-0808">Transferase</keyword>
<feature type="compositionally biased region" description="Basic and acidic residues" evidence="8">
    <location>
        <begin position="344"/>
        <end position="354"/>
    </location>
</feature>
<comment type="similarity">
    <text evidence="7">Belongs to the DHHC palmitoyltransferase family.</text>
</comment>
<evidence type="ECO:0000313" key="11">
    <source>
        <dbReference type="EMBL" id="KAG7362143.1"/>
    </source>
</evidence>
<keyword evidence="5 7" id="KW-0472">Membrane</keyword>
<comment type="domain">
    <text evidence="7">The DHHC domain is required for palmitoyltransferase activity.</text>
</comment>
<dbReference type="PROSITE" id="PS50216">
    <property type="entry name" value="DHHC"/>
    <property type="match status" value="1"/>
</dbReference>
<comment type="subcellular location">
    <subcellularLocation>
        <location evidence="1">Membrane</location>
        <topology evidence="1">Multi-pass membrane protein</topology>
    </subcellularLocation>
</comment>
<evidence type="ECO:0000256" key="1">
    <source>
        <dbReference type="ARBA" id="ARBA00004141"/>
    </source>
</evidence>
<feature type="compositionally biased region" description="Polar residues" evidence="8">
    <location>
        <begin position="396"/>
        <end position="406"/>
    </location>
</feature>
<dbReference type="Proteomes" id="UP000693970">
    <property type="component" value="Unassembled WGS sequence"/>
</dbReference>
<evidence type="ECO:0000256" key="8">
    <source>
        <dbReference type="SAM" id="MobiDB-lite"/>
    </source>
</evidence>
<evidence type="ECO:0000256" key="4">
    <source>
        <dbReference type="ARBA" id="ARBA00022989"/>
    </source>
</evidence>
<evidence type="ECO:0000256" key="3">
    <source>
        <dbReference type="ARBA" id="ARBA00022692"/>
    </source>
</evidence>